<reference evidence="3 4" key="1">
    <citation type="submission" date="2010-06" db="EMBL/GenBank/DDBJ databases">
        <title>Complete sequence of chromosome of Nitrosococcus watsoni C-113.</title>
        <authorList>
            <consortium name="US DOE Joint Genome Institute"/>
            <person name="Lucas S."/>
            <person name="Copeland A."/>
            <person name="Lapidus A."/>
            <person name="Cheng J.-F."/>
            <person name="Bruce D."/>
            <person name="Goodwin L."/>
            <person name="Pitluck S."/>
            <person name="Malfatti S.A."/>
            <person name="Chain P.S.G."/>
            <person name="Land M."/>
            <person name="Hauser L."/>
            <person name="Kyrpides N."/>
            <person name="Ivanova N."/>
            <person name="Cambell M.A."/>
            <person name="Heidelberg J.F."/>
            <person name="Klotz M.G."/>
            <person name="Woyke T."/>
        </authorList>
    </citation>
    <scope>NUCLEOTIDE SEQUENCE [LARGE SCALE GENOMIC DNA]</scope>
    <source>
        <strain evidence="3 4">C-113</strain>
    </source>
</reference>
<proteinExistence type="predicted"/>
<dbReference type="PANTHER" id="PTHR38104:SF1">
    <property type="entry name" value="ANTI-SIGMA-E FACTOR RSEA"/>
    <property type="match status" value="1"/>
</dbReference>
<dbReference type="OrthoDB" id="5298512at2"/>
<dbReference type="AlphaFoldDB" id="D8KB91"/>
<dbReference type="Pfam" id="PF03872">
    <property type="entry name" value="RseA_N"/>
    <property type="match status" value="1"/>
</dbReference>
<dbReference type="Gene3D" id="1.10.10.880">
    <property type="entry name" value="Anti sigma-E protein RseA, N-terminal domain"/>
    <property type="match status" value="1"/>
</dbReference>
<sequence>MVGIVMNDELNEQLSALMDGELPPEEIKSVLQGFETQEEVRRRWENYHLVRDSLQGHLPEACRYDLARQVSQLLDNEPPLLAEKHRRTDISRQLRQKWRYGAGLALAASLSAVAVLGIQSLASKPLIPQSQIATTLSVPVSSNPAIAPIQENSRHWAVLEPDVKERLNTYLVNHTEYVDMPGMLRYGRIVSYESSR</sequence>
<evidence type="ECO:0000313" key="3">
    <source>
        <dbReference type="EMBL" id="ADJ27625.1"/>
    </source>
</evidence>
<dbReference type="GO" id="GO:0016989">
    <property type="term" value="F:sigma factor antagonist activity"/>
    <property type="evidence" value="ECO:0007669"/>
    <property type="project" value="InterPro"/>
</dbReference>
<dbReference type="HOGENOM" id="CLU_081225_1_0_6"/>
<dbReference type="CDD" id="cd16328">
    <property type="entry name" value="RseA_N"/>
    <property type="match status" value="1"/>
</dbReference>
<dbReference type="InterPro" id="IPR052383">
    <property type="entry name" value="Anti-sigma-E_RseA-like"/>
</dbReference>
<dbReference type="InterPro" id="IPR005572">
    <property type="entry name" value="Anti-sigma_E_RseA_N"/>
</dbReference>
<accession>D8KB91</accession>
<dbReference type="eggNOG" id="COG3073">
    <property type="taxonomic scope" value="Bacteria"/>
</dbReference>
<evidence type="ECO:0000259" key="2">
    <source>
        <dbReference type="Pfam" id="PF03872"/>
    </source>
</evidence>
<dbReference type="KEGG" id="nwa:Nwat_0669"/>
<keyword evidence="4" id="KW-1185">Reference proteome</keyword>
<keyword evidence="1" id="KW-0472">Membrane</keyword>
<organism evidence="3 4">
    <name type="scientific">Nitrosococcus watsoni (strain C-113)</name>
    <dbReference type="NCBI Taxonomy" id="105559"/>
    <lineage>
        <taxon>Bacteria</taxon>
        <taxon>Pseudomonadati</taxon>
        <taxon>Pseudomonadota</taxon>
        <taxon>Gammaproteobacteria</taxon>
        <taxon>Chromatiales</taxon>
        <taxon>Chromatiaceae</taxon>
        <taxon>Nitrosococcus</taxon>
    </lineage>
</organism>
<evidence type="ECO:0000313" key="4">
    <source>
        <dbReference type="Proteomes" id="UP000000393"/>
    </source>
</evidence>
<evidence type="ECO:0000256" key="1">
    <source>
        <dbReference type="SAM" id="Phobius"/>
    </source>
</evidence>
<dbReference type="PANTHER" id="PTHR38104">
    <property type="match status" value="1"/>
</dbReference>
<keyword evidence="1" id="KW-0812">Transmembrane</keyword>
<keyword evidence="1" id="KW-1133">Transmembrane helix</keyword>
<feature type="domain" description="Anti sigma-E protein RseA N-terminal" evidence="2">
    <location>
        <begin position="11"/>
        <end position="86"/>
    </location>
</feature>
<dbReference type="STRING" id="105559.Nwat_0669"/>
<dbReference type="SUPFAM" id="SSF89069">
    <property type="entry name" value="N-terminal, cytoplasmic domain of anti-sigmaE factor RseA"/>
    <property type="match status" value="1"/>
</dbReference>
<dbReference type="InterPro" id="IPR036147">
    <property type="entry name" value="Anti-sigma_E_RseA_N_sf"/>
</dbReference>
<gene>
    <name evidence="3" type="ordered locus">Nwat_0669</name>
</gene>
<name>D8KB91_NITWC</name>
<dbReference type="EMBL" id="CP002086">
    <property type="protein sequence ID" value="ADJ27625.1"/>
    <property type="molecule type" value="Genomic_DNA"/>
</dbReference>
<feature type="transmembrane region" description="Helical" evidence="1">
    <location>
        <begin position="100"/>
        <end position="122"/>
    </location>
</feature>
<dbReference type="Proteomes" id="UP000000393">
    <property type="component" value="Chromosome"/>
</dbReference>
<protein>
    <submittedName>
        <fullName evidence="3">Anti sigma-E protein, RseA</fullName>
    </submittedName>
</protein>